<sequence>MVPCTRIWHWHRGLLVVEITAATVNGRERKNGDFYCCAQLGICGRKETGAYSRGKAPDECQVVLLIKEEIAMRVRACGGPEVP</sequence>
<accession>A0A4U6UNL4</accession>
<dbReference type="EMBL" id="CM016556">
    <property type="protein sequence ID" value="TKW15973.1"/>
    <property type="molecule type" value="Genomic_DNA"/>
</dbReference>
<feature type="chain" id="PRO_5020195436" evidence="1">
    <location>
        <begin position="27"/>
        <end position="83"/>
    </location>
</feature>
<keyword evidence="1" id="KW-0732">Signal</keyword>
<reference evidence="2" key="1">
    <citation type="submission" date="2019-03" db="EMBL/GenBank/DDBJ databases">
        <title>WGS assembly of Setaria viridis.</title>
        <authorList>
            <person name="Huang P."/>
            <person name="Jenkins J."/>
            <person name="Grimwood J."/>
            <person name="Barry K."/>
            <person name="Healey A."/>
            <person name="Mamidi S."/>
            <person name="Sreedasyam A."/>
            <person name="Shu S."/>
            <person name="Feldman M."/>
            <person name="Wu J."/>
            <person name="Yu Y."/>
            <person name="Chen C."/>
            <person name="Johnson J."/>
            <person name="Rokhsar D."/>
            <person name="Baxter I."/>
            <person name="Schmutz J."/>
            <person name="Brutnell T."/>
            <person name="Kellogg E."/>
        </authorList>
    </citation>
    <scope>NUCLEOTIDE SEQUENCE [LARGE SCALE GENOMIC DNA]</scope>
</reference>
<dbReference type="Proteomes" id="UP000298652">
    <property type="component" value="Chromosome 5"/>
</dbReference>
<dbReference type="Gramene" id="TKW15973">
    <property type="protein sequence ID" value="TKW15973"/>
    <property type="gene ID" value="SEVIR_5G268166v2"/>
</dbReference>
<evidence type="ECO:0000256" key="1">
    <source>
        <dbReference type="SAM" id="SignalP"/>
    </source>
</evidence>
<proteinExistence type="predicted"/>
<gene>
    <name evidence="2" type="ORF">SEVIR_5G268166v2</name>
</gene>
<name>A0A4U6UNL4_SETVI</name>
<organism evidence="2 3">
    <name type="scientific">Setaria viridis</name>
    <name type="common">Green bristlegrass</name>
    <name type="synonym">Setaria italica subsp. viridis</name>
    <dbReference type="NCBI Taxonomy" id="4556"/>
    <lineage>
        <taxon>Eukaryota</taxon>
        <taxon>Viridiplantae</taxon>
        <taxon>Streptophyta</taxon>
        <taxon>Embryophyta</taxon>
        <taxon>Tracheophyta</taxon>
        <taxon>Spermatophyta</taxon>
        <taxon>Magnoliopsida</taxon>
        <taxon>Liliopsida</taxon>
        <taxon>Poales</taxon>
        <taxon>Poaceae</taxon>
        <taxon>PACMAD clade</taxon>
        <taxon>Panicoideae</taxon>
        <taxon>Panicodae</taxon>
        <taxon>Paniceae</taxon>
        <taxon>Cenchrinae</taxon>
        <taxon>Setaria</taxon>
    </lineage>
</organism>
<dbReference type="AlphaFoldDB" id="A0A4U6UNL4"/>
<feature type="signal peptide" evidence="1">
    <location>
        <begin position="1"/>
        <end position="26"/>
    </location>
</feature>
<evidence type="ECO:0000313" key="3">
    <source>
        <dbReference type="Proteomes" id="UP000298652"/>
    </source>
</evidence>
<protein>
    <submittedName>
        <fullName evidence="2">Uncharacterized protein</fullName>
    </submittedName>
</protein>
<keyword evidence="3" id="KW-1185">Reference proteome</keyword>
<evidence type="ECO:0000313" key="2">
    <source>
        <dbReference type="EMBL" id="TKW15973.1"/>
    </source>
</evidence>